<protein>
    <submittedName>
        <fullName evidence="1">Phage lysin</fullName>
    </submittedName>
</protein>
<accession>A0A6M8UAF8</accession>
<evidence type="ECO:0000313" key="2">
    <source>
        <dbReference type="Proteomes" id="UP000505325"/>
    </source>
</evidence>
<dbReference type="KEGG" id="pmak:PMPD1_1729"/>
<dbReference type="RefSeq" id="WP_173633683.1">
    <property type="nucleotide sequence ID" value="NZ_CP054212.1"/>
</dbReference>
<evidence type="ECO:0000313" key="1">
    <source>
        <dbReference type="EMBL" id="QKJ86679.1"/>
    </source>
</evidence>
<dbReference type="GO" id="GO:0044659">
    <property type="term" value="P:viral release from host cell by cytolysis"/>
    <property type="evidence" value="ECO:0007669"/>
    <property type="project" value="InterPro"/>
</dbReference>
<dbReference type="EMBL" id="CP054212">
    <property type="protein sequence ID" value="QKJ86679.1"/>
    <property type="molecule type" value="Genomic_DNA"/>
</dbReference>
<dbReference type="Proteomes" id="UP000505325">
    <property type="component" value="Chromosome"/>
</dbReference>
<reference evidence="1 2" key="1">
    <citation type="submission" date="2020-06" db="EMBL/GenBank/DDBJ databases">
        <title>Genome sequence of Paramixta manurensis strain PD-1.</title>
        <authorList>
            <person name="Lee C.W."/>
            <person name="Kim J."/>
        </authorList>
    </citation>
    <scope>NUCLEOTIDE SEQUENCE [LARGE SCALE GENOMIC DNA]</scope>
    <source>
        <strain evidence="1 2">PD-1</strain>
    </source>
</reference>
<name>A0A6M8UAF8_9GAMM</name>
<sequence length="157" mass="17757">MNSLSLALWLKTHWRGLLWMMLLLMVIASTCLISHYHQRAIAAESKMQTQLTLINDLRQQQANAAAIDMHYTQELSDARKTIDQLQHDVIAGRQRLQLNATCRKPSTAAATGVDDDARPRLTDAAQRDYFTLRERIATATQQIAGLQAYIRAMRALP</sequence>
<dbReference type="AlphaFoldDB" id="A0A6M8UAF8"/>
<proteinExistence type="predicted"/>
<keyword evidence="2" id="KW-1185">Reference proteome</keyword>
<organism evidence="1 2">
    <name type="scientific">Paramixta manurensis</name>
    <dbReference type="NCBI Taxonomy" id="2740817"/>
    <lineage>
        <taxon>Bacteria</taxon>
        <taxon>Pseudomonadati</taxon>
        <taxon>Pseudomonadota</taxon>
        <taxon>Gammaproteobacteria</taxon>
        <taxon>Enterobacterales</taxon>
        <taxon>Erwiniaceae</taxon>
        <taxon>Paramixta</taxon>
    </lineage>
</organism>
<dbReference type="Pfam" id="PF03245">
    <property type="entry name" value="Phage_lysis"/>
    <property type="match status" value="1"/>
</dbReference>
<gene>
    <name evidence="1" type="ORF">PMPD1_1729</name>
</gene>
<dbReference type="InterPro" id="IPR004929">
    <property type="entry name" value="I-spanin"/>
</dbReference>